<reference evidence="2 3" key="1">
    <citation type="submission" date="2023-11" db="EMBL/GenBank/DDBJ databases">
        <authorList>
            <person name="Hedman E."/>
            <person name="Englund M."/>
            <person name="Stromberg M."/>
            <person name="Nyberg Akerstrom W."/>
            <person name="Nylinder S."/>
            <person name="Jareborg N."/>
            <person name="Kallberg Y."/>
            <person name="Kronander E."/>
        </authorList>
    </citation>
    <scope>NUCLEOTIDE SEQUENCE [LARGE SCALE GENOMIC DNA]</scope>
</reference>
<proteinExistence type="predicted"/>
<protein>
    <recommendedName>
        <fullName evidence="1">NAD(P)-binding domain-containing protein</fullName>
    </recommendedName>
</protein>
<dbReference type="EMBL" id="CAVLGL010000057">
    <property type="protein sequence ID" value="CAK1583960.1"/>
    <property type="molecule type" value="Genomic_DNA"/>
</dbReference>
<dbReference type="Pfam" id="PF13460">
    <property type="entry name" value="NAD_binding_10"/>
    <property type="match status" value="1"/>
</dbReference>
<feature type="domain" description="NAD(P)-binding" evidence="1">
    <location>
        <begin position="8"/>
        <end position="190"/>
    </location>
</feature>
<dbReference type="SUPFAM" id="SSF51735">
    <property type="entry name" value="NAD(P)-binding Rossmann-fold domains"/>
    <property type="match status" value="1"/>
</dbReference>
<dbReference type="PANTHER" id="PTHR43355:SF2">
    <property type="entry name" value="FLAVIN REDUCTASE (NADPH)"/>
    <property type="match status" value="1"/>
</dbReference>
<organism evidence="2 3">
    <name type="scientific">Parnassius mnemosyne</name>
    <name type="common">clouded apollo</name>
    <dbReference type="NCBI Taxonomy" id="213953"/>
    <lineage>
        <taxon>Eukaryota</taxon>
        <taxon>Metazoa</taxon>
        <taxon>Ecdysozoa</taxon>
        <taxon>Arthropoda</taxon>
        <taxon>Hexapoda</taxon>
        <taxon>Insecta</taxon>
        <taxon>Pterygota</taxon>
        <taxon>Neoptera</taxon>
        <taxon>Endopterygota</taxon>
        <taxon>Lepidoptera</taxon>
        <taxon>Glossata</taxon>
        <taxon>Ditrysia</taxon>
        <taxon>Papilionoidea</taxon>
        <taxon>Papilionidae</taxon>
        <taxon>Parnassiinae</taxon>
        <taxon>Parnassini</taxon>
        <taxon>Parnassius</taxon>
        <taxon>Driopa</taxon>
    </lineage>
</organism>
<dbReference type="InterPro" id="IPR036291">
    <property type="entry name" value="NAD(P)-bd_dom_sf"/>
</dbReference>
<dbReference type="GO" id="GO:0004074">
    <property type="term" value="F:biliverdin reductase [NAD(P)H] activity"/>
    <property type="evidence" value="ECO:0007669"/>
    <property type="project" value="TreeGrafter"/>
</dbReference>
<comment type="caution">
    <text evidence="2">The sequence shown here is derived from an EMBL/GenBank/DDBJ whole genome shotgun (WGS) entry which is preliminary data.</text>
</comment>
<evidence type="ECO:0000313" key="3">
    <source>
        <dbReference type="Proteomes" id="UP001314205"/>
    </source>
</evidence>
<name>A0AAV1KNB2_9NEOP</name>
<dbReference type="AlphaFoldDB" id="A0AAV1KNB2"/>
<dbReference type="InterPro" id="IPR051606">
    <property type="entry name" value="Polyketide_Oxido-like"/>
</dbReference>
<evidence type="ECO:0000313" key="2">
    <source>
        <dbReference type="EMBL" id="CAK1583960.1"/>
    </source>
</evidence>
<dbReference type="PANTHER" id="PTHR43355">
    <property type="entry name" value="FLAVIN REDUCTASE (NADPH)"/>
    <property type="match status" value="1"/>
</dbReference>
<dbReference type="Gene3D" id="3.40.50.720">
    <property type="entry name" value="NAD(P)-binding Rossmann-like Domain"/>
    <property type="match status" value="1"/>
</dbReference>
<evidence type="ECO:0000259" key="1">
    <source>
        <dbReference type="Pfam" id="PF13460"/>
    </source>
</evidence>
<dbReference type="Proteomes" id="UP001314205">
    <property type="component" value="Unassembled WGS sequence"/>
</dbReference>
<gene>
    <name evidence="2" type="ORF">PARMNEM_LOCUS5293</name>
</gene>
<keyword evidence="3" id="KW-1185">Reference proteome</keyword>
<dbReference type="GO" id="GO:0042602">
    <property type="term" value="F:riboflavin reductase (NADPH) activity"/>
    <property type="evidence" value="ECO:0007669"/>
    <property type="project" value="TreeGrafter"/>
</dbReference>
<accession>A0AAV1KNB2</accession>
<dbReference type="InterPro" id="IPR016040">
    <property type="entry name" value="NAD(P)-bd_dom"/>
</dbReference>
<sequence>MKKIVIFGSTGMTGLCSIEAAIKKGLQVRAFLRDPAKLPNHFKDKVEAFKGDALKPESVAAAVEGTDGVVVTLGTRESFAPTTDLSESLKNILEAMKVKNVKDVTVCLSSFLFCKPHEVPELYRPVTEDHRKMYEALKENPLNWVAVFAPKIIEEPSREMKVYINPEKIPDGPITKWDLGAFMIDALFDPKYYKTVVGLVNVPKQ</sequence>